<keyword evidence="2" id="KW-1003">Cell membrane</keyword>
<keyword evidence="4 7" id="KW-1133">Transmembrane helix</keyword>
<keyword evidence="3 7" id="KW-0812">Transmembrane</keyword>
<name>A0ABW7IX62_9VIBR</name>
<evidence type="ECO:0000256" key="2">
    <source>
        <dbReference type="ARBA" id="ARBA00022475"/>
    </source>
</evidence>
<gene>
    <name evidence="9" type="ORF">ACGRQ9_12295</name>
</gene>
<evidence type="ECO:0000256" key="4">
    <source>
        <dbReference type="ARBA" id="ARBA00022989"/>
    </source>
</evidence>
<accession>A0ABW7IX62</accession>
<dbReference type="PANTHER" id="PTHR42709:SF6">
    <property type="entry name" value="UNDECAPRENYL PHOSPHATE TRANSPORTER A"/>
    <property type="match status" value="1"/>
</dbReference>
<evidence type="ECO:0000259" key="8">
    <source>
        <dbReference type="Pfam" id="PF09335"/>
    </source>
</evidence>
<proteinExistence type="predicted"/>
<evidence type="ECO:0000313" key="10">
    <source>
        <dbReference type="Proteomes" id="UP001607151"/>
    </source>
</evidence>
<dbReference type="InterPro" id="IPR032816">
    <property type="entry name" value="VTT_dom"/>
</dbReference>
<feature type="compositionally biased region" description="Polar residues" evidence="6">
    <location>
        <begin position="196"/>
        <end position="215"/>
    </location>
</feature>
<dbReference type="Pfam" id="PF09335">
    <property type="entry name" value="VTT_dom"/>
    <property type="match status" value="1"/>
</dbReference>
<evidence type="ECO:0000256" key="7">
    <source>
        <dbReference type="SAM" id="Phobius"/>
    </source>
</evidence>
<feature type="region of interest" description="Disordered" evidence="6">
    <location>
        <begin position="185"/>
        <end position="215"/>
    </location>
</feature>
<evidence type="ECO:0000256" key="6">
    <source>
        <dbReference type="SAM" id="MobiDB-lite"/>
    </source>
</evidence>
<feature type="domain" description="VTT" evidence="8">
    <location>
        <begin position="33"/>
        <end position="148"/>
    </location>
</feature>
<dbReference type="Proteomes" id="UP001607151">
    <property type="component" value="Unassembled WGS sequence"/>
</dbReference>
<dbReference type="RefSeq" id="WP_394608028.1">
    <property type="nucleotide sequence ID" value="NZ_JBIHSN010000002.1"/>
</dbReference>
<organism evidence="9 10">
    <name type="scientific">Vibrio rumoiensis</name>
    <dbReference type="NCBI Taxonomy" id="76258"/>
    <lineage>
        <taxon>Bacteria</taxon>
        <taxon>Pseudomonadati</taxon>
        <taxon>Pseudomonadota</taxon>
        <taxon>Gammaproteobacteria</taxon>
        <taxon>Vibrionales</taxon>
        <taxon>Vibrionaceae</taxon>
        <taxon>Vibrio</taxon>
    </lineage>
</organism>
<reference evidence="9 10" key="1">
    <citation type="submission" date="2024-10" db="EMBL/GenBank/DDBJ databases">
        <authorList>
            <person name="Yibar A."/>
            <person name="Saticioglu I.B."/>
            <person name="Duman M."/>
            <person name="Ajmi N."/>
            <person name="Gurler F."/>
            <person name="Ay H."/>
            <person name="Onuk E."/>
            <person name="Guler S."/>
            <person name="Romalde J.L."/>
        </authorList>
    </citation>
    <scope>NUCLEOTIDE SEQUENCE [LARGE SCALE GENOMIC DNA]</scope>
    <source>
        <strain evidence="9 10">14-MA-B</strain>
    </source>
</reference>
<feature type="transmembrane region" description="Helical" evidence="7">
    <location>
        <begin position="128"/>
        <end position="151"/>
    </location>
</feature>
<dbReference type="PANTHER" id="PTHR42709">
    <property type="entry name" value="ALKALINE PHOSPHATASE LIKE PROTEIN"/>
    <property type="match status" value="1"/>
</dbReference>
<keyword evidence="10" id="KW-1185">Reference proteome</keyword>
<comment type="subcellular location">
    <subcellularLocation>
        <location evidence="1">Cell membrane</location>
        <topology evidence="1">Multi-pass membrane protein</topology>
    </subcellularLocation>
</comment>
<evidence type="ECO:0000256" key="1">
    <source>
        <dbReference type="ARBA" id="ARBA00004651"/>
    </source>
</evidence>
<evidence type="ECO:0000256" key="5">
    <source>
        <dbReference type="ARBA" id="ARBA00023136"/>
    </source>
</evidence>
<protein>
    <submittedName>
        <fullName evidence="9">DedA family protein</fullName>
    </submittedName>
</protein>
<feature type="transmembrane region" description="Helical" evidence="7">
    <location>
        <begin position="48"/>
        <end position="69"/>
    </location>
</feature>
<dbReference type="InterPro" id="IPR051311">
    <property type="entry name" value="DedA_domain"/>
</dbReference>
<comment type="caution">
    <text evidence="9">The sequence shown here is derived from an EMBL/GenBank/DDBJ whole genome shotgun (WGS) entry which is preliminary data.</text>
</comment>
<feature type="transmembrane region" description="Helical" evidence="7">
    <location>
        <begin position="163"/>
        <end position="180"/>
    </location>
</feature>
<dbReference type="EMBL" id="JBIHSN010000002">
    <property type="protein sequence ID" value="MFH0266236.1"/>
    <property type="molecule type" value="Genomic_DNA"/>
</dbReference>
<feature type="transmembrane region" description="Helical" evidence="7">
    <location>
        <begin position="12"/>
        <end position="36"/>
    </location>
</feature>
<evidence type="ECO:0000313" key="9">
    <source>
        <dbReference type="EMBL" id="MFH0266236.1"/>
    </source>
</evidence>
<keyword evidence="5 7" id="KW-0472">Membrane</keyword>
<evidence type="ECO:0000256" key="3">
    <source>
        <dbReference type="ARBA" id="ARBA00022692"/>
    </source>
</evidence>
<sequence>MEDYITLIQQNTWLAFIGIVLLSYLLEDLAIVTAAVMASHGSISFEAALLAIFIGIASGDALLYALGLWSRRWRGLRYRLLTMPLLRQAKRRLQHHAIVNIVIIRFIPGLRSVGFTLCGYFQIPFNRFLIAVLLATAAWTAFVFGLIYQVGNSDWLQQHPLKWLLGPIALFVLLAFNRMAKRSFQQNNHHAKPKRPSSSGVYPISKSHTASKGEL</sequence>